<feature type="region of interest" description="Disordered" evidence="1">
    <location>
        <begin position="157"/>
        <end position="178"/>
    </location>
</feature>
<accession>A0ABR8JNK4</accession>
<evidence type="ECO:0000256" key="1">
    <source>
        <dbReference type="SAM" id="MobiDB-lite"/>
    </source>
</evidence>
<reference evidence="2 3" key="1">
    <citation type="submission" date="2020-09" db="EMBL/GenBank/DDBJ databases">
        <authorList>
            <person name="Kim M.K."/>
        </authorList>
    </citation>
    <scope>NUCLEOTIDE SEQUENCE [LARGE SCALE GENOMIC DNA]</scope>
    <source>
        <strain evidence="2 3">BT646</strain>
    </source>
</reference>
<keyword evidence="3" id="KW-1185">Reference proteome</keyword>
<protein>
    <submittedName>
        <fullName evidence="2">Uncharacterized protein</fullName>
    </submittedName>
</protein>
<name>A0ABR8JNK4_9BACT</name>
<dbReference type="EMBL" id="JACWZZ010000003">
    <property type="protein sequence ID" value="MBD2716354.1"/>
    <property type="molecule type" value="Genomic_DNA"/>
</dbReference>
<organism evidence="2 3">
    <name type="scientific">Hymenobacter duratus</name>
    <dbReference type="NCBI Taxonomy" id="2771356"/>
    <lineage>
        <taxon>Bacteria</taxon>
        <taxon>Pseudomonadati</taxon>
        <taxon>Bacteroidota</taxon>
        <taxon>Cytophagia</taxon>
        <taxon>Cytophagales</taxon>
        <taxon>Hymenobacteraceae</taxon>
        <taxon>Hymenobacter</taxon>
    </lineage>
</organism>
<dbReference type="Proteomes" id="UP000642468">
    <property type="component" value="Unassembled WGS sequence"/>
</dbReference>
<evidence type="ECO:0000313" key="3">
    <source>
        <dbReference type="Proteomes" id="UP000642468"/>
    </source>
</evidence>
<sequence length="257" mass="28414">MRQSILAVSVLVLSGLLAGCGPSYLLTMAPSHPNGPSINGHPTSLSARPEDSVEVRLGFVRYEEKELVFEVEVNNNSSKPVLLAPETFYYTPLYTDTPDTLSASATAAVLEPARVPALDPEARLQQLAKRLDKQANKAQGGGWLELVTSATHIAENVSSINKKETDQQSAEREQRHASDEAFLADQREEHAQKADVLYDQKHSLEAVALRKTLLPSRQYVTGQVHFPRTDAAHQLRMVVFFNERPVTFTFVQRPGVL</sequence>
<comment type="caution">
    <text evidence="2">The sequence shown here is derived from an EMBL/GenBank/DDBJ whole genome shotgun (WGS) entry which is preliminary data.</text>
</comment>
<gene>
    <name evidence="2" type="ORF">IC231_15025</name>
</gene>
<dbReference type="PROSITE" id="PS51257">
    <property type="entry name" value="PROKAR_LIPOPROTEIN"/>
    <property type="match status" value="1"/>
</dbReference>
<dbReference type="RefSeq" id="WP_190785313.1">
    <property type="nucleotide sequence ID" value="NZ_JACWZZ010000003.1"/>
</dbReference>
<evidence type="ECO:0000313" key="2">
    <source>
        <dbReference type="EMBL" id="MBD2716354.1"/>
    </source>
</evidence>
<proteinExistence type="predicted"/>
<feature type="compositionally biased region" description="Basic and acidic residues" evidence="1">
    <location>
        <begin position="161"/>
        <end position="178"/>
    </location>
</feature>